<dbReference type="OrthoDB" id="2505280at2759"/>
<comment type="caution">
    <text evidence="1">The sequence shown here is derived from an EMBL/GenBank/DDBJ whole genome shotgun (WGS) entry which is preliminary data.</text>
</comment>
<name>A0A9Q3CQY3_9BASI</name>
<dbReference type="AlphaFoldDB" id="A0A9Q3CQY3"/>
<dbReference type="EMBL" id="AVOT02008868">
    <property type="protein sequence ID" value="MBW0486902.1"/>
    <property type="molecule type" value="Genomic_DNA"/>
</dbReference>
<proteinExistence type="predicted"/>
<sequence>MFSNTQEPLTHSEGSDDHVNYSFRIGALEQVISLTNQLQETKATESCIQGTIVELFSRFNSSHSHISSNTSNRPSSPPVEPPILHHMFFSGLPNELPPFLYLIDDHMPSIHHKFNTEQHRIYWIALHFRPRDKQTVATFSAYNWWISVLRENAMIQGLPSNSSLASNVYVLPHLLTIKLFCEKLQEIFGDKFEGENAKRALQSCKQDNRLIGEYNSHFSSLVYEVDLTEQTCCDIYKAGLNVKILDVALR</sequence>
<gene>
    <name evidence="1" type="ORF">O181_026617</name>
</gene>
<evidence type="ECO:0000313" key="1">
    <source>
        <dbReference type="EMBL" id="MBW0486902.1"/>
    </source>
</evidence>
<organism evidence="1 2">
    <name type="scientific">Austropuccinia psidii MF-1</name>
    <dbReference type="NCBI Taxonomy" id="1389203"/>
    <lineage>
        <taxon>Eukaryota</taxon>
        <taxon>Fungi</taxon>
        <taxon>Dikarya</taxon>
        <taxon>Basidiomycota</taxon>
        <taxon>Pucciniomycotina</taxon>
        <taxon>Pucciniomycetes</taxon>
        <taxon>Pucciniales</taxon>
        <taxon>Sphaerophragmiaceae</taxon>
        <taxon>Austropuccinia</taxon>
    </lineage>
</organism>
<protein>
    <recommendedName>
        <fullName evidence="3">Retrotransposon gag domain-containing protein</fullName>
    </recommendedName>
</protein>
<reference evidence="1" key="1">
    <citation type="submission" date="2021-03" db="EMBL/GenBank/DDBJ databases">
        <title>Draft genome sequence of rust myrtle Austropuccinia psidii MF-1, a brazilian biotype.</title>
        <authorList>
            <person name="Quecine M.C."/>
            <person name="Pachon D.M.R."/>
            <person name="Bonatelli M.L."/>
            <person name="Correr F.H."/>
            <person name="Franceschini L.M."/>
            <person name="Leite T.F."/>
            <person name="Margarido G.R.A."/>
            <person name="Almeida C.A."/>
            <person name="Ferrarezi J.A."/>
            <person name="Labate C.A."/>
        </authorList>
    </citation>
    <scope>NUCLEOTIDE SEQUENCE</scope>
    <source>
        <strain evidence="1">MF-1</strain>
    </source>
</reference>
<accession>A0A9Q3CQY3</accession>
<keyword evidence="2" id="KW-1185">Reference proteome</keyword>
<evidence type="ECO:0008006" key="3">
    <source>
        <dbReference type="Google" id="ProtNLM"/>
    </source>
</evidence>
<evidence type="ECO:0000313" key="2">
    <source>
        <dbReference type="Proteomes" id="UP000765509"/>
    </source>
</evidence>
<dbReference type="Proteomes" id="UP000765509">
    <property type="component" value="Unassembled WGS sequence"/>
</dbReference>